<evidence type="ECO:0000259" key="2">
    <source>
        <dbReference type="Pfam" id="PF18962"/>
    </source>
</evidence>
<dbReference type="RefSeq" id="WP_160633424.1">
    <property type="nucleotide sequence ID" value="NZ_WWNE01000007.1"/>
</dbReference>
<feature type="domain" description="PKD-like" evidence="3">
    <location>
        <begin position="1316"/>
        <end position="1386"/>
    </location>
</feature>
<dbReference type="SUPFAM" id="SSF63825">
    <property type="entry name" value="YWTD domain"/>
    <property type="match status" value="1"/>
</dbReference>
<organism evidence="4 5">
    <name type="scientific">Acidiluteibacter ferrifornacis</name>
    <dbReference type="NCBI Taxonomy" id="2692424"/>
    <lineage>
        <taxon>Bacteria</taxon>
        <taxon>Pseudomonadati</taxon>
        <taxon>Bacteroidota</taxon>
        <taxon>Flavobacteriia</taxon>
        <taxon>Flavobacteriales</taxon>
        <taxon>Cryomorphaceae</taxon>
        <taxon>Acidiluteibacter</taxon>
    </lineage>
</organism>
<keyword evidence="5" id="KW-1185">Reference proteome</keyword>
<dbReference type="NCBIfam" id="TIGR04183">
    <property type="entry name" value="Por_Secre_tail"/>
    <property type="match status" value="1"/>
</dbReference>
<evidence type="ECO:0000259" key="3">
    <source>
        <dbReference type="Pfam" id="PF19408"/>
    </source>
</evidence>
<comment type="caution">
    <text evidence="4">The sequence shown here is derived from an EMBL/GenBank/DDBJ whole genome shotgun (WGS) entry which is preliminary data.</text>
</comment>
<evidence type="ECO:0000313" key="4">
    <source>
        <dbReference type="EMBL" id="NBG66478.1"/>
    </source>
</evidence>
<dbReference type="Pfam" id="PF19408">
    <property type="entry name" value="PKD_6"/>
    <property type="match status" value="1"/>
</dbReference>
<keyword evidence="1" id="KW-0732">Signal</keyword>
<dbReference type="PANTHER" id="PTHR35399">
    <property type="entry name" value="SLR8030 PROTEIN"/>
    <property type="match status" value="1"/>
</dbReference>
<dbReference type="InterPro" id="IPR008557">
    <property type="entry name" value="PhoX"/>
</dbReference>
<evidence type="ECO:0000313" key="5">
    <source>
        <dbReference type="Proteomes" id="UP000470771"/>
    </source>
</evidence>
<dbReference type="Proteomes" id="UP000470771">
    <property type="component" value="Unassembled WGS sequence"/>
</dbReference>
<name>A0A6N9NIH4_9FLAO</name>
<evidence type="ECO:0000256" key="1">
    <source>
        <dbReference type="ARBA" id="ARBA00022729"/>
    </source>
</evidence>
<dbReference type="EMBL" id="WWNE01000007">
    <property type="protein sequence ID" value="NBG66478.1"/>
    <property type="molecule type" value="Genomic_DNA"/>
</dbReference>
<feature type="domain" description="Secretion system C-terminal sorting" evidence="2">
    <location>
        <begin position="1414"/>
        <end position="1483"/>
    </location>
</feature>
<dbReference type="InterPro" id="IPR026444">
    <property type="entry name" value="Secre_tail"/>
</dbReference>
<gene>
    <name evidence="4" type="ORF">GQN54_10145</name>
</gene>
<dbReference type="Gene3D" id="2.60.120.260">
    <property type="entry name" value="Galactose-binding domain-like"/>
    <property type="match status" value="2"/>
</dbReference>
<protein>
    <submittedName>
        <fullName evidence="4">DUF839 domain-containing protein</fullName>
    </submittedName>
</protein>
<sequence>MKKKMTSVLKIAFLIGGIGLFNTSIAQRNLMLTTKIAADTDDAEEQGANGTIPGDIDITSTDIELVNDGSDGDQFVGLRFASLNLPKNAIIDSAFIQFTVDELDNGATSVLIKAEDVDSSSTFSATPFNISSRTNTTVSVNWTNIPAWGTAQVATLDQRTPDVSILLNAVMQRAGWNQGNPITFLLTGTGTRTAEAYRTNGAEAAELIVYYSLPQQTTFSIASSSDDAEQSLVSGAMDITSSDIEITTENDDQAMGLRFTGINIPQGSTILNAYIQFQVDEVTTTGNVDVAILVEDAVNPSTYLNSVNNIAGRTYSTVDTILWTNLAAWGTVGSNGVDQRTPNLKVLVQDRVNQSNWVAGNPIAFGMVQPAVISIPGFTGNTGKRTAESFDGIAAPQLIIEYLAPNSYVNGSFPIARNSSWKYNDSGLDLGTAWTANNYNDSSWAFGDAILGYSNPNTTTVDFGTDPNDKHITTYLRHTFNGANTSQYDSLIFDVLRDDGVVVYINGVEAFRSNMPSGLIGFDTTASSTVGGADETTYYRYTVDNTLLPGLNTIAVELHQADATSSDLSFDMEVNGKLPPMAISNFPILSGDEWNYLDNGSDLTGSNWTALNYNDTSWAYGPSALGYNNTNTNTVVSYGPDANNKYITTYFRKRFNITNLNTVVDSLILNLRRDDGAIVYVNGTEVIRSNMPAGAVNYKTESTSIVSGSDEDLFYPTIVHKSVFNQGVNIIAVELHQRDSSSSDLTFDFEILEKVNTRKSCLGPNDTHISCYTSLLPSGQGPDFYLPSTHAFQVLIEQGDAYTNQTVRNTAPGNNDFTGFVPRAGSSVDGFVAINHENSPGGVSILDVRYNDSTRLWVVDSSQAVDFYNNDLVTTTRNCSGGITPWGTIITSEESTSAGDANNDGYQDVGWQIEIDPITRKVKEYGTPGKQEKLWAMGRMSHENVAVANDSITAYEGEDAGSGCLYKFVADSPGDLSTGSLYALQLTGGLTNGEPNSQVGKWIKIPNSTIADRNSTRSLALSLGATPFNGIEDAEIGTVDGKIYFTSKGYSRVYRFSDDSDSSISAFETFVGGPTSYLINYGNGIAAENWGSGNDNLCFDNLGNLYVLQDGSRNHIWMVTPNHTQVSPKVDLFAKLPSGSEPCGMTFTPDNKFMFVSVQHPSGSNSSTYQIDAKGDTVRMNVSATLVIARKEFLGNYAPTMAASNFTFPTATCDSIDLSFTKGNGNGRLVVAKEAAKVDALPQDGFTYSADNTLGNGSVLGANNYVIYDGVDSAITIKGLKQNTMYHVSVFEYNEDPNKFYNTSLAAYDSSLTAAVNTGAIAGNFNSSVNAVETYLVPNTSGSTYYWEVTNGTITSGANTNSVTVTWGATIGSGTLKVVETNAASCIGDTVRQVVAIGTVGLQSFDLSNSMTIAPNPSNGRTTLKLIESNDAFDVEILDLVGKQVIQDFNQTGSYEIDLSSERKGTYLIRVRSQNKVGTKLFIKN</sequence>
<reference evidence="4 5" key="1">
    <citation type="submission" date="2019-12" db="EMBL/GenBank/DDBJ databases">
        <authorList>
            <person name="Zhao J."/>
        </authorList>
    </citation>
    <scope>NUCLEOTIDE SEQUENCE [LARGE SCALE GENOMIC DNA]</scope>
    <source>
        <strain evidence="4 5">S-15</strain>
    </source>
</reference>
<dbReference type="Pfam" id="PF18962">
    <property type="entry name" value="Por_Secre_tail"/>
    <property type="match status" value="1"/>
</dbReference>
<dbReference type="PANTHER" id="PTHR35399:SF2">
    <property type="entry name" value="DUF839 DOMAIN-CONTAINING PROTEIN"/>
    <property type="match status" value="1"/>
</dbReference>
<dbReference type="InterPro" id="IPR045829">
    <property type="entry name" value="PKD_6"/>
</dbReference>
<proteinExistence type="predicted"/>
<accession>A0A6N9NIH4</accession>
<dbReference type="Pfam" id="PF05787">
    <property type="entry name" value="PhoX"/>
    <property type="match status" value="1"/>
</dbReference>